<reference evidence="1" key="2">
    <citation type="submission" date="2021-08" db="EMBL/GenBank/DDBJ databases">
        <authorList>
            <person name="Eriksson T."/>
        </authorList>
    </citation>
    <scope>NUCLEOTIDE SEQUENCE</scope>
    <source>
        <strain evidence="1">Stoneville</strain>
        <tissue evidence="1">Whole head</tissue>
    </source>
</reference>
<gene>
    <name evidence="1" type="ORF">GEV33_006568</name>
</gene>
<sequence length="367" mass="41867">MMCASLLQFSMSTFCEARPRKQLIKSVPPSADITQQKFRSPHGPRRAFRRFEEKLSFENPYTDLEIQISQSRPADKNAISNASRLHRIFDVRPPYQAIPCERETHDHDDTAAEELIICSDYRRASGSLMNDDDDNCVSGTRTIKQLIIICEIAATIAAVRMLPHKFAHNYGTRLWRERGSGLLSSLHEHEVARKMLAWSFSVCLSDDRRKKKRHGSAAERTRRECSEECVTRWVRAPENSIRNGAFRHSSSDGTTDLNREFPINDLGHPSRAKVNKQPVPEDLSKHLGRGAERARLSSQTDPFGERIDGVKGVVRCQECRSTTVAVATSGRMRYRNLGQWKREAAHPKKNAVLQRVARWSHQHPRSC</sequence>
<evidence type="ECO:0000313" key="2">
    <source>
        <dbReference type="Proteomes" id="UP000719412"/>
    </source>
</evidence>
<keyword evidence="2" id="KW-1185">Reference proteome</keyword>
<evidence type="ECO:0000313" key="1">
    <source>
        <dbReference type="EMBL" id="KAH0816223.1"/>
    </source>
</evidence>
<accession>A0A8J6HL08</accession>
<comment type="caution">
    <text evidence="1">The sequence shown here is derived from an EMBL/GenBank/DDBJ whole genome shotgun (WGS) entry which is preliminary data.</text>
</comment>
<organism evidence="1 2">
    <name type="scientific">Tenebrio molitor</name>
    <name type="common">Yellow mealworm beetle</name>
    <dbReference type="NCBI Taxonomy" id="7067"/>
    <lineage>
        <taxon>Eukaryota</taxon>
        <taxon>Metazoa</taxon>
        <taxon>Ecdysozoa</taxon>
        <taxon>Arthropoda</taxon>
        <taxon>Hexapoda</taxon>
        <taxon>Insecta</taxon>
        <taxon>Pterygota</taxon>
        <taxon>Neoptera</taxon>
        <taxon>Endopterygota</taxon>
        <taxon>Coleoptera</taxon>
        <taxon>Polyphaga</taxon>
        <taxon>Cucujiformia</taxon>
        <taxon>Tenebrionidae</taxon>
        <taxon>Tenebrio</taxon>
    </lineage>
</organism>
<protein>
    <submittedName>
        <fullName evidence="1">Uncharacterized protein</fullName>
    </submittedName>
</protein>
<dbReference type="AlphaFoldDB" id="A0A8J6HL08"/>
<name>A0A8J6HL08_TENMO</name>
<proteinExistence type="predicted"/>
<dbReference type="Proteomes" id="UP000719412">
    <property type="component" value="Unassembled WGS sequence"/>
</dbReference>
<dbReference type="EMBL" id="JABDTM020021861">
    <property type="protein sequence ID" value="KAH0816223.1"/>
    <property type="molecule type" value="Genomic_DNA"/>
</dbReference>
<reference evidence="1" key="1">
    <citation type="journal article" date="2020" name="J Insects Food Feed">
        <title>The yellow mealworm (Tenebrio molitor) genome: a resource for the emerging insects as food and feed industry.</title>
        <authorList>
            <person name="Eriksson T."/>
            <person name="Andere A."/>
            <person name="Kelstrup H."/>
            <person name="Emery V."/>
            <person name="Picard C."/>
        </authorList>
    </citation>
    <scope>NUCLEOTIDE SEQUENCE</scope>
    <source>
        <strain evidence="1">Stoneville</strain>
        <tissue evidence="1">Whole head</tissue>
    </source>
</reference>